<dbReference type="InterPro" id="IPR036047">
    <property type="entry name" value="F-box-like_dom_sf"/>
</dbReference>
<organism evidence="1 2">
    <name type="scientific">Folsomia candida</name>
    <name type="common">Springtail</name>
    <dbReference type="NCBI Taxonomy" id="158441"/>
    <lineage>
        <taxon>Eukaryota</taxon>
        <taxon>Metazoa</taxon>
        <taxon>Ecdysozoa</taxon>
        <taxon>Arthropoda</taxon>
        <taxon>Hexapoda</taxon>
        <taxon>Collembola</taxon>
        <taxon>Entomobryomorpha</taxon>
        <taxon>Isotomoidea</taxon>
        <taxon>Isotomidae</taxon>
        <taxon>Proisotominae</taxon>
        <taxon>Folsomia</taxon>
    </lineage>
</organism>
<name>A0A226DSI0_FOLCA</name>
<sequence length="355" mass="40641">MSLVQPKDNITEGPHMAVTLPEILGKILTYLPLKEVRSVCHFWNDVALSQGRLRLRIRTKYGQFPAFCSEMNPNLGRSITLWSYPGGCYPAERLDFENLSHLRNKCEDLIHEMHISLTEQSLLELCQLLENPANFRNLKYLHLIISDKGFASRGTMNLQILPRIKLTSIKVHTMIENKTQDNLQNLLNSALNLERLKLQGNWLPNMAMTRNLTFFKFLGRADFSLTELSEILKHVANSIKILQIGNIFSWNRANDGSRLQLPVMQNLRKFINLNSYVFPCQMVNFSAQRMPQLRSLELRHPIEKGLGDMIRRGGDTLINSGVTSVTLHPPISLDVAANLRSQFPNHTNHCYLEVL</sequence>
<reference evidence="1 2" key="1">
    <citation type="submission" date="2015-12" db="EMBL/GenBank/DDBJ databases">
        <title>The genome of Folsomia candida.</title>
        <authorList>
            <person name="Faddeeva A."/>
            <person name="Derks M.F."/>
            <person name="Anvar Y."/>
            <person name="Smit S."/>
            <person name="Van Straalen N."/>
            <person name="Roelofs D."/>
        </authorList>
    </citation>
    <scope>NUCLEOTIDE SEQUENCE [LARGE SCALE GENOMIC DNA]</scope>
    <source>
        <strain evidence="1 2">VU population</strain>
        <tissue evidence="1">Whole body</tissue>
    </source>
</reference>
<dbReference type="EMBL" id="LNIX01000013">
    <property type="protein sequence ID" value="OXA47651.1"/>
    <property type="molecule type" value="Genomic_DNA"/>
</dbReference>
<keyword evidence="2" id="KW-1185">Reference proteome</keyword>
<gene>
    <name evidence="1" type="ORF">Fcan01_17566</name>
</gene>
<protein>
    <recommendedName>
        <fullName evidence="3">F-box domain-containing protein</fullName>
    </recommendedName>
</protein>
<evidence type="ECO:0000313" key="2">
    <source>
        <dbReference type="Proteomes" id="UP000198287"/>
    </source>
</evidence>
<dbReference type="Proteomes" id="UP000198287">
    <property type="component" value="Unassembled WGS sequence"/>
</dbReference>
<comment type="caution">
    <text evidence="1">The sequence shown here is derived from an EMBL/GenBank/DDBJ whole genome shotgun (WGS) entry which is preliminary data.</text>
</comment>
<proteinExistence type="predicted"/>
<evidence type="ECO:0000313" key="1">
    <source>
        <dbReference type="EMBL" id="OXA47651.1"/>
    </source>
</evidence>
<evidence type="ECO:0008006" key="3">
    <source>
        <dbReference type="Google" id="ProtNLM"/>
    </source>
</evidence>
<dbReference type="SUPFAM" id="SSF81383">
    <property type="entry name" value="F-box domain"/>
    <property type="match status" value="1"/>
</dbReference>
<accession>A0A226DSI0</accession>
<dbReference type="AlphaFoldDB" id="A0A226DSI0"/>